<protein>
    <submittedName>
        <fullName evidence="1">Uncharacterized protein</fullName>
    </submittedName>
</protein>
<name>A0A0G4EPD6_VITBC</name>
<dbReference type="InParanoid" id="A0A0G4EPD6"/>
<sequence>MQNERDLIYQSAWLPLPSRPRRTIPLLSSRHRRRSAPRRSLPLVCQAKGDAPDWHELEEAEDMYEVTGVLLEWAGYRLMMREELDAVLAVQRRAGKPLPRSNAPWYSLSVGEPDMTAFGTSKCLAGLRQEMRLIENFSPHFDSSALNMTDGDDVERVGRCGDERGPHYLGITVASSLPSLFEYYTDEFLRMQPRLWPAVVRGRFPEAGEPMPDPPPETQNVPLIPCLVVYGNLKRVQAWAASAGRLYGQEGEDLYRVCEKGQVLVLARPEFSGERLGRKGRLQQQRFFKLWDAQY</sequence>
<evidence type="ECO:0000313" key="2">
    <source>
        <dbReference type="Proteomes" id="UP000041254"/>
    </source>
</evidence>
<accession>A0A0G4EPD6</accession>
<dbReference type="VEuPathDB" id="CryptoDB:Vbra_2955"/>
<organism evidence="1 2">
    <name type="scientific">Vitrella brassicaformis (strain CCMP3155)</name>
    <dbReference type="NCBI Taxonomy" id="1169540"/>
    <lineage>
        <taxon>Eukaryota</taxon>
        <taxon>Sar</taxon>
        <taxon>Alveolata</taxon>
        <taxon>Colpodellida</taxon>
        <taxon>Vitrellaceae</taxon>
        <taxon>Vitrella</taxon>
    </lineage>
</organism>
<gene>
    <name evidence="1" type="ORF">Vbra_2955</name>
</gene>
<dbReference type="EMBL" id="CDMY01000277">
    <property type="protein sequence ID" value="CEL99294.1"/>
    <property type="molecule type" value="Genomic_DNA"/>
</dbReference>
<evidence type="ECO:0000313" key="1">
    <source>
        <dbReference type="EMBL" id="CEL99294.1"/>
    </source>
</evidence>
<reference evidence="1 2" key="1">
    <citation type="submission" date="2014-11" db="EMBL/GenBank/DDBJ databases">
        <authorList>
            <person name="Zhu J."/>
            <person name="Qi W."/>
            <person name="Song R."/>
        </authorList>
    </citation>
    <scope>NUCLEOTIDE SEQUENCE [LARGE SCALE GENOMIC DNA]</scope>
</reference>
<keyword evidence="2" id="KW-1185">Reference proteome</keyword>
<dbReference type="AlphaFoldDB" id="A0A0G4EPD6"/>
<dbReference type="Proteomes" id="UP000041254">
    <property type="component" value="Unassembled WGS sequence"/>
</dbReference>
<proteinExistence type="predicted"/>